<evidence type="ECO:0000256" key="2">
    <source>
        <dbReference type="ARBA" id="ARBA00022690"/>
    </source>
</evidence>
<keyword evidence="5" id="KW-1185">Reference proteome</keyword>
<protein>
    <recommendedName>
        <fullName evidence="6">Cystatin domain-containing protein</fullName>
    </recommendedName>
</protein>
<dbReference type="PANTHER" id="PTHR11414:SF21">
    <property type="entry name" value="CYSTATIN 14A, TANDEM DUPLICATE 1-RELATED"/>
    <property type="match status" value="1"/>
</dbReference>
<dbReference type="OrthoDB" id="8192930at2759"/>
<proteinExistence type="inferred from homology"/>
<accession>A0A8J2KUC5</accession>
<dbReference type="AlphaFoldDB" id="A0A8J2KUC5"/>
<evidence type="ECO:0000313" key="4">
    <source>
        <dbReference type="EMBL" id="CAG7731786.1"/>
    </source>
</evidence>
<dbReference type="GO" id="GO:0004869">
    <property type="term" value="F:cysteine-type endopeptidase inhibitor activity"/>
    <property type="evidence" value="ECO:0007669"/>
    <property type="project" value="UniProtKB-KW"/>
</dbReference>
<dbReference type="Proteomes" id="UP000708208">
    <property type="component" value="Unassembled WGS sequence"/>
</dbReference>
<gene>
    <name evidence="4" type="ORF">AFUS01_LOCUS20357</name>
</gene>
<sequence>MPQTVGGFGVEKEADDKVREVVGKVEVEIRSKLVEQIGAVSQSIEPLAYRTQIVAGTNYFVKLLIDQFEIFHARLYRNLQGDVTLLSVTERKTRDEEIEYF</sequence>
<name>A0A8J2KUC5_9HEXA</name>
<evidence type="ECO:0008006" key="6">
    <source>
        <dbReference type="Google" id="ProtNLM"/>
    </source>
</evidence>
<organism evidence="4 5">
    <name type="scientific">Allacma fusca</name>
    <dbReference type="NCBI Taxonomy" id="39272"/>
    <lineage>
        <taxon>Eukaryota</taxon>
        <taxon>Metazoa</taxon>
        <taxon>Ecdysozoa</taxon>
        <taxon>Arthropoda</taxon>
        <taxon>Hexapoda</taxon>
        <taxon>Collembola</taxon>
        <taxon>Symphypleona</taxon>
        <taxon>Sminthuridae</taxon>
        <taxon>Allacma</taxon>
    </lineage>
</organism>
<dbReference type="InterPro" id="IPR001713">
    <property type="entry name" value="Prot_inh_stefin"/>
</dbReference>
<keyword evidence="3" id="KW-0789">Thiol protease inhibitor</keyword>
<comment type="similarity">
    <text evidence="1">Belongs to the cystatin family.</text>
</comment>
<reference evidence="4" key="1">
    <citation type="submission" date="2021-06" db="EMBL/GenBank/DDBJ databases">
        <authorList>
            <person name="Hodson N. C."/>
            <person name="Mongue J. A."/>
            <person name="Jaron S. K."/>
        </authorList>
    </citation>
    <scope>NUCLEOTIDE SEQUENCE</scope>
</reference>
<keyword evidence="2" id="KW-0646">Protease inhibitor</keyword>
<dbReference type="EMBL" id="CAJVCH010219764">
    <property type="protein sequence ID" value="CAG7731786.1"/>
    <property type="molecule type" value="Genomic_DNA"/>
</dbReference>
<evidence type="ECO:0000256" key="1">
    <source>
        <dbReference type="ARBA" id="ARBA00009403"/>
    </source>
</evidence>
<dbReference type="PANTHER" id="PTHR11414">
    <property type="entry name" value="CYSTATIN FAMILY MEMBER"/>
    <property type="match status" value="1"/>
</dbReference>
<evidence type="ECO:0000313" key="5">
    <source>
        <dbReference type="Proteomes" id="UP000708208"/>
    </source>
</evidence>
<comment type="caution">
    <text evidence="4">The sequence shown here is derived from an EMBL/GenBank/DDBJ whole genome shotgun (WGS) entry which is preliminary data.</text>
</comment>
<evidence type="ECO:0000256" key="3">
    <source>
        <dbReference type="ARBA" id="ARBA00022704"/>
    </source>
</evidence>
<dbReference type="GO" id="GO:0005829">
    <property type="term" value="C:cytosol"/>
    <property type="evidence" value="ECO:0007669"/>
    <property type="project" value="TreeGrafter"/>
</dbReference>